<evidence type="ECO:0000313" key="2">
    <source>
        <dbReference type="Proteomes" id="UP001374535"/>
    </source>
</evidence>
<reference evidence="1 2" key="1">
    <citation type="journal article" date="2023" name="Life. Sci Alliance">
        <title>Evolutionary insights into 3D genome organization and epigenetic landscape of Vigna mungo.</title>
        <authorList>
            <person name="Junaid A."/>
            <person name="Singh B."/>
            <person name="Bhatia S."/>
        </authorList>
    </citation>
    <scope>NUCLEOTIDE SEQUENCE [LARGE SCALE GENOMIC DNA]</scope>
    <source>
        <strain evidence="1">Urdbean</strain>
    </source>
</reference>
<name>A0AAQ3MKU4_VIGMU</name>
<dbReference type="AlphaFoldDB" id="A0AAQ3MKU4"/>
<keyword evidence="2" id="KW-1185">Reference proteome</keyword>
<dbReference type="Proteomes" id="UP001374535">
    <property type="component" value="Chromosome 10"/>
</dbReference>
<protein>
    <submittedName>
        <fullName evidence="1">Uncharacterized protein</fullName>
    </submittedName>
</protein>
<organism evidence="1 2">
    <name type="scientific">Vigna mungo</name>
    <name type="common">Black gram</name>
    <name type="synonym">Phaseolus mungo</name>
    <dbReference type="NCBI Taxonomy" id="3915"/>
    <lineage>
        <taxon>Eukaryota</taxon>
        <taxon>Viridiplantae</taxon>
        <taxon>Streptophyta</taxon>
        <taxon>Embryophyta</taxon>
        <taxon>Tracheophyta</taxon>
        <taxon>Spermatophyta</taxon>
        <taxon>Magnoliopsida</taxon>
        <taxon>eudicotyledons</taxon>
        <taxon>Gunneridae</taxon>
        <taxon>Pentapetalae</taxon>
        <taxon>rosids</taxon>
        <taxon>fabids</taxon>
        <taxon>Fabales</taxon>
        <taxon>Fabaceae</taxon>
        <taxon>Papilionoideae</taxon>
        <taxon>50 kb inversion clade</taxon>
        <taxon>NPAAA clade</taxon>
        <taxon>indigoferoid/millettioid clade</taxon>
        <taxon>Phaseoleae</taxon>
        <taxon>Vigna</taxon>
    </lineage>
</organism>
<dbReference type="EMBL" id="CP144691">
    <property type="protein sequence ID" value="WVY92947.1"/>
    <property type="molecule type" value="Genomic_DNA"/>
</dbReference>
<sequence length="168" mass="19096">MTSEGIGNWPECFLRGDDSTSADDEIREVNEDDEIEEILNEPLPEGEYANDSTLYKGSKLGRLVGVIATMGFSSQTTPLYCPSCARHFRAALSSLSLLAPSQSPHPRWFWRICFSIMEHWSTVQLNSCVFMYGFVYCLWRFVESLVSTRVSEVIRGVREKMASEAFWS</sequence>
<accession>A0AAQ3MKU4</accession>
<gene>
    <name evidence="1" type="ORF">V8G54_032035</name>
</gene>
<proteinExistence type="predicted"/>
<evidence type="ECO:0000313" key="1">
    <source>
        <dbReference type="EMBL" id="WVY92947.1"/>
    </source>
</evidence>